<gene>
    <name evidence="2" type="ORF">DS837_18560</name>
</gene>
<dbReference type="Proteomes" id="UP000476837">
    <property type="component" value="Unassembled WGS sequence"/>
</dbReference>
<name>A0A6L3AYB2_AZOBR</name>
<protein>
    <submittedName>
        <fullName evidence="2">Uncharacterized protein</fullName>
    </submittedName>
</protein>
<dbReference type="EMBL" id="QOKV01000012">
    <property type="protein sequence ID" value="KAA0683765.1"/>
    <property type="molecule type" value="Genomic_DNA"/>
</dbReference>
<proteinExistence type="predicted"/>
<evidence type="ECO:0000313" key="2">
    <source>
        <dbReference type="EMBL" id="KAA0683765.1"/>
    </source>
</evidence>
<organism evidence="2 3">
    <name type="scientific">Azospirillum brasilense</name>
    <dbReference type="NCBI Taxonomy" id="192"/>
    <lineage>
        <taxon>Bacteria</taxon>
        <taxon>Pseudomonadati</taxon>
        <taxon>Pseudomonadota</taxon>
        <taxon>Alphaproteobacteria</taxon>
        <taxon>Rhodospirillales</taxon>
        <taxon>Azospirillaceae</taxon>
        <taxon>Azospirillum</taxon>
    </lineage>
</organism>
<reference evidence="2 3" key="1">
    <citation type="submission" date="2018-07" db="EMBL/GenBank/DDBJ databases">
        <title>Genome sequence of Roseomonas fauriae ATCC 49958.</title>
        <authorList>
            <person name="Sant'Anna F.H."/>
            <person name="Baldani J.I."/>
            <person name="Zilli J.E."/>
            <person name="Reis V.M."/>
            <person name="Hartmann A."/>
            <person name="Cruz L."/>
            <person name="de Souza E.M."/>
            <person name="de Oliveira Pedrosa F."/>
            <person name="Passaglia L.M.P."/>
        </authorList>
    </citation>
    <scope>NUCLEOTIDE SEQUENCE [LARGE SCALE GENOMIC DNA]</scope>
    <source>
        <strain evidence="2 3">ATCC 49958</strain>
    </source>
</reference>
<sequence length="74" mass="7802">MSVAGVAAKPLSRPGRGRPEGPGEGRARIIALILGGTLTLPPLRGGPLPLPGRERGCSRRRLERPCLYNGKHAL</sequence>
<comment type="caution">
    <text evidence="2">The sequence shown here is derived from an EMBL/GenBank/DDBJ whole genome shotgun (WGS) entry which is preliminary data.</text>
</comment>
<evidence type="ECO:0000256" key="1">
    <source>
        <dbReference type="SAM" id="MobiDB-lite"/>
    </source>
</evidence>
<accession>A0A6L3AYB2</accession>
<feature type="region of interest" description="Disordered" evidence="1">
    <location>
        <begin position="1"/>
        <end position="24"/>
    </location>
</feature>
<dbReference type="AlphaFoldDB" id="A0A6L3AYB2"/>
<evidence type="ECO:0000313" key="3">
    <source>
        <dbReference type="Proteomes" id="UP000476837"/>
    </source>
</evidence>